<comment type="caution">
    <text evidence="2">The sequence shown here is derived from an EMBL/GenBank/DDBJ whole genome shotgun (WGS) entry which is preliminary data.</text>
</comment>
<evidence type="ECO:0000313" key="3">
    <source>
        <dbReference type="Proteomes" id="UP000297597"/>
    </source>
</evidence>
<dbReference type="EMBL" id="QFFZ01000005">
    <property type="protein sequence ID" value="TEB12793.1"/>
    <property type="molecule type" value="Genomic_DNA"/>
</dbReference>
<organism evidence="2 3">
    <name type="scientific">Pelotomaculum propionicicum</name>
    <dbReference type="NCBI Taxonomy" id="258475"/>
    <lineage>
        <taxon>Bacteria</taxon>
        <taxon>Bacillati</taxon>
        <taxon>Bacillota</taxon>
        <taxon>Clostridia</taxon>
        <taxon>Eubacteriales</taxon>
        <taxon>Desulfotomaculaceae</taxon>
        <taxon>Pelotomaculum</taxon>
    </lineage>
</organism>
<keyword evidence="1" id="KW-0732">Signal</keyword>
<proteinExistence type="predicted"/>
<feature type="signal peptide" evidence="1">
    <location>
        <begin position="1"/>
        <end position="27"/>
    </location>
</feature>
<dbReference type="RefSeq" id="WP_134212643.1">
    <property type="nucleotide sequence ID" value="NZ_QFFZ01000005.1"/>
</dbReference>
<sequence length="414" mass="46624">MKKLSFTITSILFLSLFLAFSFNVDFAVAVAPDIGIPGANVTFDGFIETPGTNPAEAALPVYKELTAEESAHVQQLISNLKSKAEKLNTLNTLYPNKGFDQVAAQLLGEINALNGKKFMNYCPENDPLGKISGADSATASVGLLNTDTINLHPDFWKMASSSSPADYETEQELVLLHEYAHTNQNALRKVWFLDNSYIYGENSGEGLSYKKEYMWAVILGVNKGFEFEKVLDQLSKRGLVTFQGWSKPYETGNLDEALGLKQMKEILKDGLDAALQQKPGEKPPVDSQVNFNLPEEPNTGADSQSIIKWKDDCIALLNKEMDEDPERVKNRDECLAIPREDRVMTCSNCGTTVLHWWIENSWCCPVCEKWTYPIQLKRADGKTYEEYANERKKIYQDKMNEIERIAQERLSLSR</sequence>
<evidence type="ECO:0000313" key="2">
    <source>
        <dbReference type="EMBL" id="TEB12793.1"/>
    </source>
</evidence>
<gene>
    <name evidence="2" type="ORF">Pmgp_00769</name>
</gene>
<evidence type="ECO:0000256" key="1">
    <source>
        <dbReference type="SAM" id="SignalP"/>
    </source>
</evidence>
<name>A0A4Y7RVB7_9FIRM</name>
<dbReference type="AlphaFoldDB" id="A0A4Y7RVB7"/>
<dbReference type="Proteomes" id="UP000297597">
    <property type="component" value="Unassembled WGS sequence"/>
</dbReference>
<feature type="chain" id="PRO_5038436781" evidence="1">
    <location>
        <begin position="28"/>
        <end position="414"/>
    </location>
</feature>
<keyword evidence="3" id="KW-1185">Reference proteome</keyword>
<accession>A0A4Y7RVB7</accession>
<reference evidence="2 3" key="1">
    <citation type="journal article" date="2018" name="Environ. Microbiol.">
        <title>Novel energy conservation strategies and behaviour of Pelotomaculum schinkii driving syntrophic propionate catabolism.</title>
        <authorList>
            <person name="Hidalgo-Ahumada C.A.P."/>
            <person name="Nobu M.K."/>
            <person name="Narihiro T."/>
            <person name="Tamaki H."/>
            <person name="Liu W.T."/>
            <person name="Kamagata Y."/>
            <person name="Stams A.J.M."/>
            <person name="Imachi H."/>
            <person name="Sousa D.Z."/>
        </authorList>
    </citation>
    <scope>NUCLEOTIDE SEQUENCE [LARGE SCALE GENOMIC DNA]</scope>
    <source>
        <strain evidence="2 3">MGP</strain>
    </source>
</reference>
<protein>
    <submittedName>
        <fullName evidence="2">Uncharacterized protein</fullName>
    </submittedName>
</protein>